<comment type="cofactor">
    <cofactor evidence="1">
        <name>Zn(2+)</name>
        <dbReference type="ChEBI" id="CHEBI:29105"/>
    </cofactor>
</comment>
<keyword evidence="3" id="KW-0645">Protease</keyword>
<evidence type="ECO:0008006" key="13">
    <source>
        <dbReference type="Google" id="ProtNLM"/>
    </source>
</evidence>
<dbReference type="InterPro" id="IPR008753">
    <property type="entry name" value="Peptidase_M13_N"/>
</dbReference>
<keyword evidence="8" id="KW-0812">Transmembrane</keyword>
<dbReference type="GO" id="GO:0004222">
    <property type="term" value="F:metalloendopeptidase activity"/>
    <property type="evidence" value="ECO:0007669"/>
    <property type="project" value="InterPro"/>
</dbReference>
<dbReference type="VEuPathDB" id="VectorBase:LOC119163300"/>
<dbReference type="Pfam" id="PF01431">
    <property type="entry name" value="Peptidase_M13"/>
    <property type="match status" value="1"/>
</dbReference>
<accession>A0A9J6EYV4</accession>
<reference evidence="11" key="2">
    <citation type="submission" date="2021-09" db="EMBL/GenBank/DDBJ databases">
        <authorList>
            <person name="Jia N."/>
            <person name="Wang J."/>
            <person name="Shi W."/>
            <person name="Du L."/>
            <person name="Sun Y."/>
            <person name="Zhan W."/>
            <person name="Jiang J."/>
            <person name="Wang Q."/>
            <person name="Zhang B."/>
            <person name="Ji P."/>
            <person name="Sakyi L.B."/>
            <person name="Cui X."/>
            <person name="Yuan T."/>
            <person name="Jiang B."/>
            <person name="Yang W."/>
            <person name="Lam T.T.-Y."/>
            <person name="Chang Q."/>
            <person name="Ding S."/>
            <person name="Wang X."/>
            <person name="Zhu J."/>
            <person name="Ruan X."/>
            <person name="Zhao L."/>
            <person name="Wei J."/>
            <person name="Que T."/>
            <person name="Du C."/>
            <person name="Cheng J."/>
            <person name="Dai P."/>
            <person name="Han X."/>
            <person name="Huang E."/>
            <person name="Gao Y."/>
            <person name="Liu J."/>
            <person name="Shao H."/>
            <person name="Ye R."/>
            <person name="Li L."/>
            <person name="Wei W."/>
            <person name="Wang X."/>
            <person name="Wang C."/>
            <person name="Huo Q."/>
            <person name="Li W."/>
            <person name="Guo W."/>
            <person name="Chen H."/>
            <person name="Chen S."/>
            <person name="Zhou L."/>
            <person name="Zhou L."/>
            <person name="Ni X."/>
            <person name="Tian J."/>
            <person name="Zhou Y."/>
            <person name="Sheng Y."/>
            <person name="Liu T."/>
            <person name="Pan Y."/>
            <person name="Xia L."/>
            <person name="Li J."/>
            <person name="Zhao F."/>
            <person name="Cao W."/>
        </authorList>
    </citation>
    <scope>NUCLEOTIDE SEQUENCE</scope>
    <source>
        <strain evidence="11">Rmic-2018</strain>
        <tissue evidence="11">Larvae</tissue>
    </source>
</reference>
<evidence type="ECO:0000256" key="4">
    <source>
        <dbReference type="ARBA" id="ARBA00022723"/>
    </source>
</evidence>
<keyword evidence="4" id="KW-0479">Metal-binding</keyword>
<dbReference type="GO" id="GO:0016485">
    <property type="term" value="P:protein processing"/>
    <property type="evidence" value="ECO:0007669"/>
    <property type="project" value="TreeGrafter"/>
</dbReference>
<dbReference type="InterPro" id="IPR018497">
    <property type="entry name" value="Peptidase_M13_C"/>
</dbReference>
<dbReference type="Gene3D" id="3.40.390.10">
    <property type="entry name" value="Collagenase (Catalytic Domain)"/>
    <property type="match status" value="1"/>
</dbReference>
<feature type="domain" description="Peptidase M13 N-terminal" evidence="10">
    <location>
        <begin position="100"/>
        <end position="462"/>
    </location>
</feature>
<protein>
    <recommendedName>
        <fullName evidence="13">M13 family peptidase</fullName>
    </recommendedName>
</protein>
<comment type="similarity">
    <text evidence="2">Belongs to the peptidase M13 family.</text>
</comment>
<evidence type="ECO:0000256" key="3">
    <source>
        <dbReference type="ARBA" id="ARBA00022670"/>
    </source>
</evidence>
<feature type="domain" description="Peptidase M13 C-terminal" evidence="9">
    <location>
        <begin position="523"/>
        <end position="716"/>
    </location>
</feature>
<reference evidence="11" key="1">
    <citation type="journal article" date="2020" name="Cell">
        <title>Large-Scale Comparative Analyses of Tick Genomes Elucidate Their Genetic Diversity and Vector Capacities.</title>
        <authorList>
            <consortium name="Tick Genome and Microbiome Consortium (TIGMIC)"/>
            <person name="Jia N."/>
            <person name="Wang J."/>
            <person name="Shi W."/>
            <person name="Du L."/>
            <person name="Sun Y."/>
            <person name="Zhan W."/>
            <person name="Jiang J.F."/>
            <person name="Wang Q."/>
            <person name="Zhang B."/>
            <person name="Ji P."/>
            <person name="Bell-Sakyi L."/>
            <person name="Cui X.M."/>
            <person name="Yuan T.T."/>
            <person name="Jiang B.G."/>
            <person name="Yang W.F."/>
            <person name="Lam T.T."/>
            <person name="Chang Q.C."/>
            <person name="Ding S.J."/>
            <person name="Wang X.J."/>
            <person name="Zhu J.G."/>
            <person name="Ruan X.D."/>
            <person name="Zhao L."/>
            <person name="Wei J.T."/>
            <person name="Ye R.Z."/>
            <person name="Que T.C."/>
            <person name="Du C.H."/>
            <person name="Zhou Y.H."/>
            <person name="Cheng J.X."/>
            <person name="Dai P.F."/>
            <person name="Guo W.B."/>
            <person name="Han X.H."/>
            <person name="Huang E.J."/>
            <person name="Li L.F."/>
            <person name="Wei W."/>
            <person name="Gao Y.C."/>
            <person name="Liu J.Z."/>
            <person name="Shao H.Z."/>
            <person name="Wang X."/>
            <person name="Wang C.C."/>
            <person name="Yang T.C."/>
            <person name="Huo Q.B."/>
            <person name="Li W."/>
            <person name="Chen H.Y."/>
            <person name="Chen S.E."/>
            <person name="Zhou L.G."/>
            <person name="Ni X.B."/>
            <person name="Tian J.H."/>
            <person name="Sheng Y."/>
            <person name="Liu T."/>
            <person name="Pan Y.S."/>
            <person name="Xia L.Y."/>
            <person name="Li J."/>
            <person name="Zhao F."/>
            <person name="Cao W.C."/>
        </authorList>
    </citation>
    <scope>NUCLEOTIDE SEQUENCE</scope>
    <source>
        <strain evidence="11">Rmic-2018</strain>
    </source>
</reference>
<dbReference type="InterPro" id="IPR024079">
    <property type="entry name" value="MetalloPept_cat_dom_sf"/>
</dbReference>
<dbReference type="InterPro" id="IPR000718">
    <property type="entry name" value="Peptidase_M13"/>
</dbReference>
<dbReference type="AlphaFoldDB" id="A0A9J6EYV4"/>
<organism evidence="11 12">
    <name type="scientific">Rhipicephalus microplus</name>
    <name type="common">Cattle tick</name>
    <name type="synonym">Boophilus microplus</name>
    <dbReference type="NCBI Taxonomy" id="6941"/>
    <lineage>
        <taxon>Eukaryota</taxon>
        <taxon>Metazoa</taxon>
        <taxon>Ecdysozoa</taxon>
        <taxon>Arthropoda</taxon>
        <taxon>Chelicerata</taxon>
        <taxon>Arachnida</taxon>
        <taxon>Acari</taxon>
        <taxon>Parasitiformes</taxon>
        <taxon>Ixodida</taxon>
        <taxon>Ixodoidea</taxon>
        <taxon>Ixodidae</taxon>
        <taxon>Rhipicephalinae</taxon>
        <taxon>Rhipicephalus</taxon>
        <taxon>Boophilus</taxon>
    </lineage>
</organism>
<dbReference type="PROSITE" id="PS51885">
    <property type="entry name" value="NEPRILYSIN"/>
    <property type="match status" value="1"/>
</dbReference>
<dbReference type="GO" id="GO:0046872">
    <property type="term" value="F:metal ion binding"/>
    <property type="evidence" value="ECO:0007669"/>
    <property type="project" value="UniProtKB-KW"/>
</dbReference>
<dbReference type="Gene3D" id="1.10.1380.10">
    <property type="entry name" value="Neutral endopeptidase , domain2"/>
    <property type="match status" value="1"/>
</dbReference>
<proteinExistence type="inferred from homology"/>
<dbReference type="Pfam" id="PF05649">
    <property type="entry name" value="Peptidase_M13_N"/>
    <property type="match status" value="1"/>
</dbReference>
<evidence type="ECO:0000256" key="1">
    <source>
        <dbReference type="ARBA" id="ARBA00001947"/>
    </source>
</evidence>
<dbReference type="EMBL" id="JABSTU010000001">
    <property type="protein sequence ID" value="KAH8039373.1"/>
    <property type="molecule type" value="Genomic_DNA"/>
</dbReference>
<dbReference type="SUPFAM" id="SSF55486">
    <property type="entry name" value="Metalloproteases ('zincins'), catalytic domain"/>
    <property type="match status" value="1"/>
</dbReference>
<evidence type="ECO:0000256" key="7">
    <source>
        <dbReference type="ARBA" id="ARBA00023049"/>
    </source>
</evidence>
<evidence type="ECO:0000256" key="6">
    <source>
        <dbReference type="ARBA" id="ARBA00022833"/>
    </source>
</evidence>
<keyword evidence="12" id="KW-1185">Reference proteome</keyword>
<gene>
    <name evidence="11" type="ORF">HPB51_005999</name>
</gene>
<keyword evidence="5" id="KW-0378">Hydrolase</keyword>
<dbReference type="InterPro" id="IPR042089">
    <property type="entry name" value="Peptidase_M13_dom_2"/>
</dbReference>
<dbReference type="CDD" id="cd08662">
    <property type="entry name" value="M13"/>
    <property type="match status" value="1"/>
</dbReference>
<dbReference type="PANTHER" id="PTHR11733">
    <property type="entry name" value="ZINC METALLOPROTEASE FAMILY M13 NEPRILYSIN-RELATED"/>
    <property type="match status" value="1"/>
</dbReference>
<evidence type="ECO:0000256" key="8">
    <source>
        <dbReference type="SAM" id="Phobius"/>
    </source>
</evidence>
<comment type="caution">
    <text evidence="11">The sequence shown here is derived from an EMBL/GenBank/DDBJ whole genome shotgun (WGS) entry which is preliminary data.</text>
</comment>
<evidence type="ECO:0000259" key="9">
    <source>
        <dbReference type="Pfam" id="PF01431"/>
    </source>
</evidence>
<keyword evidence="8" id="KW-1133">Transmembrane helix</keyword>
<evidence type="ECO:0000313" key="11">
    <source>
        <dbReference type="EMBL" id="KAH8039373.1"/>
    </source>
</evidence>
<feature type="transmembrane region" description="Helical" evidence="8">
    <location>
        <begin position="35"/>
        <end position="57"/>
    </location>
</feature>
<dbReference type="GO" id="GO:0005886">
    <property type="term" value="C:plasma membrane"/>
    <property type="evidence" value="ECO:0007669"/>
    <property type="project" value="TreeGrafter"/>
</dbReference>
<name>A0A9J6EYV4_RHIMP</name>
<dbReference type="Proteomes" id="UP000821866">
    <property type="component" value="Chromosome 1"/>
</dbReference>
<keyword evidence="6" id="KW-0862">Zinc</keyword>
<dbReference type="PANTHER" id="PTHR11733:SF241">
    <property type="entry name" value="GH26575P-RELATED"/>
    <property type="match status" value="1"/>
</dbReference>
<sequence>MGSVVTYPACKMMSDELNVINDEDKGRNVTKNKMYVTAGAVGACVVVLMLLSVASIGSRKSNEEMGFVKRQINVAGTCRSQACNQLSTTLNKSLSRKEAPCQNFYRFVCSGKQNSEVEQKQAALQESSFGSSWVIETLKESFRKVESNPKIPVRSQTDAQKFLTFYLSCYHSLAPGSRNVRSMKHYMRMFNFSWPKVKPRELNSFDLLVRMELDFNIGAFFRFGISLKRQNAWDFTLKPPKISKFMFAPTRKEKYRKYLEKVVRTMGGGLKHGSIVDAIAKFEEELFELAVMENKQRVYLRNLSMLTPTISPEMWMDTFSKYFVLSKFMENHTMLITSPEYFTKLFNSLSTKEGALYLGWRIFRFGSCFTNEFRTLEESMEMNVDSCSHPVSDAREYCREYASKMMLPQMIAFATESLTSKNEVRSVVNIADNVKREMSKGLSLNPWLDNSTKLTAMQKVQSSRLVLPEIGLRADNTSVSSFPDLGADFLENWVRVIPHAGFPAREYEIEESMRRLHDDHIKYDVYTNELHLPIASTKGPLYSADLPVSAIYAVLGRIIAHELLHGLDAQGRDINNGQAQTWWSEDFADAYNARAACYVNLYENVGDYTNNTIQEDIIDNAAVRYAYAAFKAALPSDKVANVLGGLSTFSPDQTFFITYCHSFCENTTDHPGAHGGWTKYSDGHNRCNVPLMNMEEFAHAFSCTAQEPMNPAKKCYLW</sequence>
<evidence type="ECO:0000256" key="2">
    <source>
        <dbReference type="ARBA" id="ARBA00007357"/>
    </source>
</evidence>
<evidence type="ECO:0000313" key="12">
    <source>
        <dbReference type="Proteomes" id="UP000821866"/>
    </source>
</evidence>
<evidence type="ECO:0000256" key="5">
    <source>
        <dbReference type="ARBA" id="ARBA00022801"/>
    </source>
</evidence>
<evidence type="ECO:0000259" key="10">
    <source>
        <dbReference type="Pfam" id="PF05649"/>
    </source>
</evidence>
<keyword evidence="7" id="KW-0482">Metalloprotease</keyword>
<keyword evidence="8" id="KW-0472">Membrane</keyword>